<dbReference type="InterPro" id="IPR036457">
    <property type="entry name" value="PPM-type-like_dom_sf"/>
</dbReference>
<name>A0A7R9QW56_9ACAR</name>
<dbReference type="PROSITE" id="PS51746">
    <property type="entry name" value="PPM_2"/>
    <property type="match status" value="1"/>
</dbReference>
<reference evidence="10" key="1">
    <citation type="submission" date="2020-11" db="EMBL/GenBank/DDBJ databases">
        <authorList>
            <person name="Tran Van P."/>
        </authorList>
    </citation>
    <scope>NUCLEOTIDE SEQUENCE</scope>
</reference>
<comment type="cofactor">
    <cofactor evidence="1">
        <name>Mn(2+)</name>
        <dbReference type="ChEBI" id="CHEBI:29035"/>
    </cofactor>
</comment>
<evidence type="ECO:0000256" key="5">
    <source>
        <dbReference type="ARBA" id="ARBA00022801"/>
    </source>
</evidence>
<protein>
    <recommendedName>
        <fullName evidence="3">protein-serine/threonine phosphatase</fullName>
        <ecNumber evidence="3">3.1.3.16</ecNumber>
    </recommendedName>
</protein>
<dbReference type="PANTHER" id="PTHR13832">
    <property type="entry name" value="PROTEIN PHOSPHATASE 2C"/>
    <property type="match status" value="1"/>
</dbReference>
<evidence type="ECO:0000256" key="8">
    <source>
        <dbReference type="ARBA" id="ARBA00023211"/>
    </source>
</evidence>
<gene>
    <name evidence="10" type="ORF">ONB1V03_LOCUS17252</name>
</gene>
<evidence type="ECO:0000313" key="10">
    <source>
        <dbReference type="EMBL" id="CAD7660689.1"/>
    </source>
</evidence>
<dbReference type="InterPro" id="IPR001932">
    <property type="entry name" value="PPM-type_phosphatase-like_dom"/>
</dbReference>
<comment type="similarity">
    <text evidence="2">Belongs to the PP2C family.</text>
</comment>
<keyword evidence="8" id="KW-0464">Manganese</keyword>
<dbReference type="GO" id="GO:0046872">
    <property type="term" value="F:metal ion binding"/>
    <property type="evidence" value="ECO:0007669"/>
    <property type="project" value="UniProtKB-KW"/>
</dbReference>
<dbReference type="EMBL" id="CAJPVJ010020997">
    <property type="protein sequence ID" value="CAG2177825.1"/>
    <property type="molecule type" value="Genomic_DNA"/>
</dbReference>
<dbReference type="InterPro" id="IPR015655">
    <property type="entry name" value="PP2C"/>
</dbReference>
<keyword evidence="7" id="KW-0904">Protein phosphatase</keyword>
<evidence type="ECO:0000256" key="3">
    <source>
        <dbReference type="ARBA" id="ARBA00013081"/>
    </source>
</evidence>
<dbReference type="GO" id="GO:0004722">
    <property type="term" value="F:protein serine/threonine phosphatase activity"/>
    <property type="evidence" value="ECO:0007669"/>
    <property type="project" value="UniProtKB-EC"/>
</dbReference>
<dbReference type="PANTHER" id="PTHR13832:SF803">
    <property type="entry name" value="PROTEIN PHOSPHATASE 1G"/>
    <property type="match status" value="1"/>
</dbReference>
<dbReference type="SUPFAM" id="SSF81606">
    <property type="entry name" value="PP2C-like"/>
    <property type="match status" value="1"/>
</dbReference>
<keyword evidence="6" id="KW-0460">Magnesium</keyword>
<dbReference type="CDD" id="cd00143">
    <property type="entry name" value="PP2Cc"/>
    <property type="match status" value="1"/>
</dbReference>
<evidence type="ECO:0000256" key="7">
    <source>
        <dbReference type="ARBA" id="ARBA00022912"/>
    </source>
</evidence>
<sequence>MGEKYLKQVIDKPVSEDGSVPGGLVFAASRLQGWERLMEDYYVCRPHFDGNTSLWAVFDGHNGPEVAEYAAEHLPEIIKLNGNYRRGQYERGFEEAFLALDERLTDGTARRYLNAIRQKHTDRGSIHVPIHGSPEPGVDSGCTAIVVLIKEGQLFIAHIGSPRAYIVRNGQVERLTNDHKPSDAAEKARVVNAGGRVIDGHISGRMPFSRAFGHRRYKRGPGGHSQRMVTAKPTYKSVAVNATDAMLVVVSAGVWRAIPEDTDLIKLLGADKNTKRLSAACEGVFRHILEMPANGTIGKDNMTSVIVKFDGSGPTH</sequence>
<dbReference type="OrthoDB" id="10264738at2759"/>
<evidence type="ECO:0000256" key="4">
    <source>
        <dbReference type="ARBA" id="ARBA00022723"/>
    </source>
</evidence>
<evidence type="ECO:0000256" key="2">
    <source>
        <dbReference type="ARBA" id="ARBA00006702"/>
    </source>
</evidence>
<dbReference type="SMART" id="SM00332">
    <property type="entry name" value="PP2Cc"/>
    <property type="match status" value="1"/>
</dbReference>
<organism evidence="10">
    <name type="scientific">Oppiella nova</name>
    <dbReference type="NCBI Taxonomy" id="334625"/>
    <lineage>
        <taxon>Eukaryota</taxon>
        <taxon>Metazoa</taxon>
        <taxon>Ecdysozoa</taxon>
        <taxon>Arthropoda</taxon>
        <taxon>Chelicerata</taxon>
        <taxon>Arachnida</taxon>
        <taxon>Acari</taxon>
        <taxon>Acariformes</taxon>
        <taxon>Sarcoptiformes</taxon>
        <taxon>Oribatida</taxon>
        <taxon>Brachypylina</taxon>
        <taxon>Oppioidea</taxon>
        <taxon>Oppiidae</taxon>
        <taxon>Oppiella</taxon>
    </lineage>
</organism>
<dbReference type="Proteomes" id="UP000728032">
    <property type="component" value="Unassembled WGS sequence"/>
</dbReference>
<dbReference type="AlphaFoldDB" id="A0A7R9QW56"/>
<feature type="domain" description="PPM-type phosphatase" evidence="9">
    <location>
        <begin position="25"/>
        <end position="309"/>
    </location>
</feature>
<keyword evidence="5" id="KW-0378">Hydrolase</keyword>
<dbReference type="Pfam" id="PF00481">
    <property type="entry name" value="PP2C"/>
    <property type="match status" value="1"/>
</dbReference>
<proteinExistence type="inferred from homology"/>
<evidence type="ECO:0000259" key="9">
    <source>
        <dbReference type="PROSITE" id="PS51746"/>
    </source>
</evidence>
<dbReference type="Gene3D" id="3.60.40.10">
    <property type="entry name" value="PPM-type phosphatase domain"/>
    <property type="match status" value="1"/>
</dbReference>
<keyword evidence="4" id="KW-0479">Metal-binding</keyword>
<accession>A0A7R9QW56</accession>
<dbReference type="EC" id="3.1.3.16" evidence="3"/>
<keyword evidence="11" id="KW-1185">Reference proteome</keyword>
<evidence type="ECO:0000256" key="1">
    <source>
        <dbReference type="ARBA" id="ARBA00001936"/>
    </source>
</evidence>
<dbReference type="EMBL" id="OC935822">
    <property type="protein sequence ID" value="CAD7660689.1"/>
    <property type="molecule type" value="Genomic_DNA"/>
</dbReference>
<evidence type="ECO:0000313" key="11">
    <source>
        <dbReference type="Proteomes" id="UP000728032"/>
    </source>
</evidence>
<evidence type="ECO:0000256" key="6">
    <source>
        <dbReference type="ARBA" id="ARBA00022842"/>
    </source>
</evidence>